<evidence type="ECO:0000313" key="1">
    <source>
        <dbReference type="EMBL" id="QEW04634.1"/>
    </source>
</evidence>
<proteinExistence type="predicted"/>
<sequence length="218" mass="24006">MTATTARAPATTRSPRPARRTPIWAKALLVGALFLLVVGAGFAGVSVGKFLGAGEQRSVQVTKALTTEEQVILVTSGITGLETKRDNQDFFGWFDIPFSDREMFIQYDFDAKFGIEGQDVRIEPTGDKQYTVSIPDFVFLGYENPEFSVATESNGILSWTTPQIDTIAAVEEILTEEVISEHLEGVRPLLEVQATTFYERIVSSIDPDVVLTFEFAAN</sequence>
<organism evidence="1 2">
    <name type="scientific">Microbacterium lushaniae</name>
    <dbReference type="NCBI Taxonomy" id="2614639"/>
    <lineage>
        <taxon>Bacteria</taxon>
        <taxon>Bacillati</taxon>
        <taxon>Actinomycetota</taxon>
        <taxon>Actinomycetes</taxon>
        <taxon>Micrococcales</taxon>
        <taxon>Microbacteriaceae</taxon>
        <taxon>Microbacterium</taxon>
    </lineage>
</organism>
<name>A0A5J6L7V2_9MICO</name>
<dbReference type="AlphaFoldDB" id="A0A5J6L7V2"/>
<dbReference type="RefSeq" id="WP_150926928.1">
    <property type="nucleotide sequence ID" value="NZ_CP044232.1"/>
</dbReference>
<dbReference type="KEGG" id="mlz:F6J85_17110"/>
<reference evidence="2" key="1">
    <citation type="submission" date="2019-09" db="EMBL/GenBank/DDBJ databases">
        <title>Mumia zhuanghuii sp. nov. isolated from the intestinal contents of plateau pika (Ochotona curzoniae) in the Qinghai-Tibet plateau of China.</title>
        <authorList>
            <person name="Tian Z."/>
        </authorList>
    </citation>
    <scope>NUCLEOTIDE SEQUENCE [LARGE SCALE GENOMIC DNA]</scope>
    <source>
        <strain evidence="2">L-031</strain>
    </source>
</reference>
<dbReference type="Proteomes" id="UP000325516">
    <property type="component" value="Chromosome"/>
</dbReference>
<accession>A0A5J6L7V2</accession>
<gene>
    <name evidence="1" type="ORF">F6J85_17110</name>
</gene>
<evidence type="ECO:0000313" key="2">
    <source>
        <dbReference type="Proteomes" id="UP000325516"/>
    </source>
</evidence>
<keyword evidence="2" id="KW-1185">Reference proteome</keyword>
<evidence type="ECO:0008006" key="3">
    <source>
        <dbReference type="Google" id="ProtNLM"/>
    </source>
</evidence>
<protein>
    <recommendedName>
        <fullName evidence="3">DUF4230 domain-containing protein</fullName>
    </recommendedName>
</protein>
<dbReference type="EMBL" id="CP044232">
    <property type="protein sequence ID" value="QEW04634.1"/>
    <property type="molecule type" value="Genomic_DNA"/>
</dbReference>